<sequence>MKRKGRRMKEREPRVATAIPARIRLGDQWLDATIMNVSLHGMMLRMARPPGRGSYIEIRRASTIVVGRVIWAKDGKCGIRAQDRIDISALTGDAPAAPAWKAGDADRRAVQRRSIEESAAASQVWARRFQFAALIVAIVGGGFLILHSLTETFAAAMARVADAL</sequence>
<dbReference type="EMBL" id="AP018664">
    <property type="protein sequence ID" value="BBD97871.1"/>
    <property type="molecule type" value="Genomic_DNA"/>
</dbReference>
<evidence type="ECO:0000313" key="3">
    <source>
        <dbReference type="EMBL" id="BBD97871.1"/>
    </source>
</evidence>
<keyword evidence="4" id="KW-1185">Reference proteome</keyword>
<dbReference type="InterPro" id="IPR009875">
    <property type="entry name" value="PilZ_domain"/>
</dbReference>
<dbReference type="Proteomes" id="UP000279959">
    <property type="component" value="Chromosome"/>
</dbReference>
<accession>A0A494W104</accession>
<name>A0A494W104_9SPHN</name>
<protein>
    <submittedName>
        <fullName evidence="3">PilZ domain-containing protein</fullName>
    </submittedName>
</protein>
<feature type="transmembrane region" description="Helical" evidence="1">
    <location>
        <begin position="131"/>
        <end position="149"/>
    </location>
</feature>
<keyword evidence="1" id="KW-0472">Membrane</keyword>
<proteinExistence type="predicted"/>
<evidence type="ECO:0000259" key="2">
    <source>
        <dbReference type="Pfam" id="PF07238"/>
    </source>
</evidence>
<evidence type="ECO:0000256" key="1">
    <source>
        <dbReference type="SAM" id="Phobius"/>
    </source>
</evidence>
<dbReference type="SUPFAM" id="SSF141371">
    <property type="entry name" value="PilZ domain-like"/>
    <property type="match status" value="1"/>
</dbReference>
<feature type="domain" description="PilZ" evidence="2">
    <location>
        <begin position="10"/>
        <end position="86"/>
    </location>
</feature>
<dbReference type="Pfam" id="PF07238">
    <property type="entry name" value="PilZ"/>
    <property type="match status" value="1"/>
</dbReference>
<dbReference type="GO" id="GO:0035438">
    <property type="term" value="F:cyclic-di-GMP binding"/>
    <property type="evidence" value="ECO:0007669"/>
    <property type="project" value="InterPro"/>
</dbReference>
<evidence type="ECO:0000313" key="4">
    <source>
        <dbReference type="Proteomes" id="UP000279959"/>
    </source>
</evidence>
<dbReference type="AlphaFoldDB" id="A0A494W104"/>
<dbReference type="Gene3D" id="2.40.10.220">
    <property type="entry name" value="predicted glycosyltransferase like domains"/>
    <property type="match status" value="1"/>
</dbReference>
<gene>
    <name evidence="3" type="ORF">SAMIE_1013720</name>
</gene>
<reference evidence="3 4" key="1">
    <citation type="submission" date="2018-05" db="EMBL/GenBank/DDBJ databases">
        <title>Complete Genome Sequence of the Nonylphenol-Degrading Bacterium Sphingobium amiense DSM 16289T.</title>
        <authorList>
            <person name="Ootsuka M."/>
            <person name="Nishizawa T."/>
            <person name="Ohta H."/>
        </authorList>
    </citation>
    <scope>NUCLEOTIDE SEQUENCE [LARGE SCALE GENOMIC DNA]</scope>
    <source>
        <strain evidence="3 4">DSM 16289</strain>
    </source>
</reference>
<organism evidence="3 4">
    <name type="scientific">Sphingobium amiense</name>
    <dbReference type="NCBI Taxonomy" id="135719"/>
    <lineage>
        <taxon>Bacteria</taxon>
        <taxon>Pseudomonadati</taxon>
        <taxon>Pseudomonadota</taxon>
        <taxon>Alphaproteobacteria</taxon>
        <taxon>Sphingomonadales</taxon>
        <taxon>Sphingomonadaceae</taxon>
        <taxon>Sphingobium</taxon>
    </lineage>
</organism>
<keyword evidence="1" id="KW-0812">Transmembrane</keyword>
<dbReference type="KEGG" id="sami:SAMIE_1013720"/>
<keyword evidence="1" id="KW-1133">Transmembrane helix</keyword>